<evidence type="ECO:0000259" key="1">
    <source>
        <dbReference type="PROSITE" id="PS50878"/>
    </source>
</evidence>
<dbReference type="PROSITE" id="PS50878">
    <property type="entry name" value="RT_POL"/>
    <property type="match status" value="1"/>
</dbReference>
<dbReference type="EMBL" id="LSMT01000526">
    <property type="protein sequence ID" value="PFX16682.1"/>
    <property type="molecule type" value="Genomic_DNA"/>
</dbReference>
<organism evidence="2 3">
    <name type="scientific">Stylophora pistillata</name>
    <name type="common">Smooth cauliflower coral</name>
    <dbReference type="NCBI Taxonomy" id="50429"/>
    <lineage>
        <taxon>Eukaryota</taxon>
        <taxon>Metazoa</taxon>
        <taxon>Cnidaria</taxon>
        <taxon>Anthozoa</taxon>
        <taxon>Hexacorallia</taxon>
        <taxon>Scleractinia</taxon>
        <taxon>Astrocoeniina</taxon>
        <taxon>Pocilloporidae</taxon>
        <taxon>Stylophora</taxon>
    </lineage>
</organism>
<dbReference type="InterPro" id="IPR024445">
    <property type="entry name" value="Tnp_ISXO2-like"/>
</dbReference>
<protein>
    <submittedName>
        <fullName evidence="2">Putative RNA-directed DNA polymerase from transposon BS</fullName>
    </submittedName>
</protein>
<dbReference type="Proteomes" id="UP000225706">
    <property type="component" value="Unassembled WGS sequence"/>
</dbReference>
<dbReference type="PANTHER" id="PTHR33395">
    <property type="entry name" value="TRANSCRIPTASE, PUTATIVE-RELATED-RELATED"/>
    <property type="match status" value="1"/>
</dbReference>
<keyword evidence="2" id="KW-0808">Transferase</keyword>
<sequence length="706" mass="81279">MTVQDKICNICSMKIFMLGGQRKTVEIDESMFGNKQKCNRGRVSEGQWVFGMVERDAGQSLFFRIPDHQQETLVTRLGRKFIEPGTVIISDKFSPYFNLNDVGYIHLMVNDSENFVDPYTGAHSNAIEGLRSQVKRKLKAMNGTTRAKLPGYLDEFSWSKLQPELLEIIDEHGLTQLVKEPTRDDNILDLVLTNNVNIINNVRVIPGIRHHDMVLFEVNLACRKKKPVRHKIYTRKRADTTRIKKQLQDFANNFVEMKNESVHTKWNIFQHRLTGIMDSCIPHKFTTSRYNLLWFNRSLRRQTTKKQRLYNRAKKSVSQSDWNKFKLVRKQLHKNLNESRKNYLSDFLCDSIKQNPKAFWSRIEKLGKEGTDTQDLKVRNKVFIKPRAKAEVLNSQFSSVFNNEESENIPDLGKSPIPTIGTIKITTHGVEKQLSELKVDKAYGPDGIPPWFLKENAYEISQVLTDIYQDCIHTRTVPIQWKHANVCAIHKKGKKSDPSNYRPVSLTWIASKVLEHIVHSHVMKHLSRYRVLTDCQHDFRVKRSTETQLICTIHDIASAIQSNKTIHAAILDFLKAFDKFPHCRLLKKLDYYRIHGPPLNWFESFLTQHTQSVVIEGASSAPVVTTSGVPQGTVLGPLLFLMYINDLPDTLKSTVRLFADDALLYGTICCDEDTADLQEDLLSEKIWIVITPKMFLPSLPKCQVNG</sequence>
<keyword evidence="3" id="KW-1185">Reference proteome</keyword>
<dbReference type="GO" id="GO:0003964">
    <property type="term" value="F:RNA-directed DNA polymerase activity"/>
    <property type="evidence" value="ECO:0007669"/>
    <property type="project" value="UniProtKB-KW"/>
</dbReference>
<feature type="domain" description="Reverse transcriptase" evidence="1">
    <location>
        <begin position="470"/>
        <end position="706"/>
    </location>
</feature>
<dbReference type="PANTHER" id="PTHR33395:SF22">
    <property type="entry name" value="REVERSE TRANSCRIPTASE DOMAIN-CONTAINING PROTEIN"/>
    <property type="match status" value="1"/>
</dbReference>
<comment type="caution">
    <text evidence="2">The sequence shown here is derived from an EMBL/GenBank/DDBJ whole genome shotgun (WGS) entry which is preliminary data.</text>
</comment>
<evidence type="ECO:0000313" key="3">
    <source>
        <dbReference type="Proteomes" id="UP000225706"/>
    </source>
</evidence>
<dbReference type="OrthoDB" id="10055750at2759"/>
<dbReference type="GO" id="GO:0031012">
    <property type="term" value="C:extracellular matrix"/>
    <property type="evidence" value="ECO:0007669"/>
    <property type="project" value="TreeGrafter"/>
</dbReference>
<accession>A0A2B4RKB6</accession>
<dbReference type="SMART" id="SM01126">
    <property type="entry name" value="DDE_Tnp_IS1595"/>
    <property type="match status" value="1"/>
</dbReference>
<gene>
    <name evidence="2" type="primary">RTase</name>
    <name evidence="2" type="ORF">AWC38_SpisGene19033</name>
</gene>
<dbReference type="AlphaFoldDB" id="A0A2B4RKB6"/>
<reference evidence="3" key="1">
    <citation type="journal article" date="2017" name="bioRxiv">
        <title>Comparative analysis of the genomes of Stylophora pistillata and Acropora digitifera provides evidence for extensive differences between species of corals.</title>
        <authorList>
            <person name="Voolstra C.R."/>
            <person name="Li Y."/>
            <person name="Liew Y.J."/>
            <person name="Baumgarten S."/>
            <person name="Zoccola D."/>
            <person name="Flot J.-F."/>
            <person name="Tambutte S."/>
            <person name="Allemand D."/>
            <person name="Aranda M."/>
        </authorList>
    </citation>
    <scope>NUCLEOTIDE SEQUENCE [LARGE SCALE GENOMIC DNA]</scope>
</reference>
<evidence type="ECO:0000313" key="2">
    <source>
        <dbReference type="EMBL" id="PFX16682.1"/>
    </source>
</evidence>
<dbReference type="Pfam" id="PF00078">
    <property type="entry name" value="RVT_1"/>
    <property type="match status" value="1"/>
</dbReference>
<keyword evidence="2" id="KW-0548">Nucleotidyltransferase</keyword>
<dbReference type="Pfam" id="PF12762">
    <property type="entry name" value="DDE_Tnp_IS1595"/>
    <property type="match status" value="1"/>
</dbReference>
<dbReference type="InterPro" id="IPR000477">
    <property type="entry name" value="RT_dom"/>
</dbReference>
<dbReference type="CDD" id="cd01650">
    <property type="entry name" value="RT_nLTR_like"/>
    <property type="match status" value="1"/>
</dbReference>
<keyword evidence="2" id="KW-0695">RNA-directed DNA polymerase</keyword>
<name>A0A2B4RKB6_STYPI</name>
<proteinExistence type="predicted"/>